<keyword evidence="4" id="KW-0328">Glycosyltransferase</keyword>
<accession>A0A330M5W5</accession>
<dbReference type="SUPFAM" id="SSF53756">
    <property type="entry name" value="UDP-Glycosyltransferase/glycogen phosphorylase"/>
    <property type="match status" value="1"/>
</dbReference>
<sequence>MNANKLKIIVTASTYPRWEDDGVPMFVHDQLVFLKKNYPQIDITLLAPHHLGARKVEPSDFGTIRRFQYFYPARYQQLVYPAIMPNLRNNKWLYLQLPFFMFFQFIALLVLVLKNKPDYIYSHWFIPQGIVGGLVSLITATKHVYTSHSSDVIIAQKIPLLGPLLVRFLTKHSKKVTVVSQRSRAKLESFFSAQDWQLIESKIQIIPMGVDTTSFGKALASKNELKEKYGYKGRNILFFIGRLSEKKGVEYLLDALLQYQETDHSVLLVVAGDGPLMGSLKHKSENLGLTNVIDFIGYTSGIKKLELFKMGDVLILPSIIAEDGDAEGFPVVLMEGLASGKLCIATDVSGADDVLSSGQDGFLINQKSSDEILEALNTINSLSDEEKDSISKNAARKSKKFDWNNIVKQHVEHLFE</sequence>
<keyword evidence="1" id="KW-0812">Transmembrane</keyword>
<feature type="domain" description="Glycosyltransferase subfamily 4-like N-terminal" evidence="3">
    <location>
        <begin position="95"/>
        <end position="213"/>
    </location>
</feature>
<evidence type="ECO:0000313" key="5">
    <source>
        <dbReference type="Proteomes" id="UP000250123"/>
    </source>
</evidence>
<dbReference type="AlphaFoldDB" id="A0A330M5W5"/>
<evidence type="ECO:0000313" key="4">
    <source>
        <dbReference type="EMBL" id="SQH76833.1"/>
    </source>
</evidence>
<dbReference type="Gene3D" id="3.40.50.2000">
    <property type="entry name" value="Glycogen Phosphorylase B"/>
    <property type="match status" value="2"/>
</dbReference>
<evidence type="ECO:0000256" key="1">
    <source>
        <dbReference type="SAM" id="Phobius"/>
    </source>
</evidence>
<dbReference type="RefSeq" id="WP_112352910.1">
    <property type="nucleotide sequence ID" value="NZ_LS483452.1"/>
</dbReference>
<feature type="transmembrane region" description="Helical" evidence="1">
    <location>
        <begin position="92"/>
        <end position="113"/>
    </location>
</feature>
<dbReference type="KEGG" id="sbk:SHEWBE_2870"/>
<dbReference type="Proteomes" id="UP000250123">
    <property type="component" value="Chromosome SHEWBE"/>
</dbReference>
<feature type="transmembrane region" description="Helical" evidence="1">
    <location>
        <begin position="119"/>
        <end position="140"/>
    </location>
</feature>
<dbReference type="PANTHER" id="PTHR45947:SF15">
    <property type="entry name" value="TEICHURONIC ACID BIOSYNTHESIS GLYCOSYLTRANSFERASE TUAC-RELATED"/>
    <property type="match status" value="1"/>
</dbReference>
<gene>
    <name evidence="4" type="ORF">SHEWBE_2870</name>
</gene>
<dbReference type="CDD" id="cd03801">
    <property type="entry name" value="GT4_PimA-like"/>
    <property type="match status" value="1"/>
</dbReference>
<dbReference type="InterPro" id="IPR028098">
    <property type="entry name" value="Glyco_trans_4-like_N"/>
</dbReference>
<feature type="domain" description="Glycosyl transferase family 1" evidence="2">
    <location>
        <begin position="223"/>
        <end position="395"/>
    </location>
</feature>
<organism evidence="4 5">
    <name type="scientific">Shewanella benthica</name>
    <dbReference type="NCBI Taxonomy" id="43661"/>
    <lineage>
        <taxon>Bacteria</taxon>
        <taxon>Pseudomonadati</taxon>
        <taxon>Pseudomonadota</taxon>
        <taxon>Gammaproteobacteria</taxon>
        <taxon>Alteromonadales</taxon>
        <taxon>Shewanellaceae</taxon>
        <taxon>Shewanella</taxon>
    </lineage>
</organism>
<reference evidence="5" key="1">
    <citation type="submission" date="2018-06" db="EMBL/GenBank/DDBJ databases">
        <authorList>
            <person name="Cea G.-C."/>
            <person name="William W."/>
        </authorList>
    </citation>
    <scope>NUCLEOTIDE SEQUENCE [LARGE SCALE GENOMIC DNA]</scope>
    <source>
        <strain evidence="5">DB21MT-2</strain>
    </source>
</reference>
<dbReference type="InterPro" id="IPR050194">
    <property type="entry name" value="Glycosyltransferase_grp1"/>
</dbReference>
<evidence type="ECO:0000259" key="3">
    <source>
        <dbReference type="Pfam" id="PF13439"/>
    </source>
</evidence>
<dbReference type="InterPro" id="IPR001296">
    <property type="entry name" value="Glyco_trans_1"/>
</dbReference>
<dbReference type="EMBL" id="LS483452">
    <property type="protein sequence ID" value="SQH76833.1"/>
    <property type="molecule type" value="Genomic_DNA"/>
</dbReference>
<dbReference type="GO" id="GO:0016757">
    <property type="term" value="F:glycosyltransferase activity"/>
    <property type="evidence" value="ECO:0007669"/>
    <property type="project" value="UniProtKB-KW"/>
</dbReference>
<protein>
    <submittedName>
        <fullName evidence="4">Putative glycosyltransferase</fullName>
        <ecNumber evidence="4">2.4.-.-</ecNumber>
    </submittedName>
</protein>
<keyword evidence="1" id="KW-0472">Membrane</keyword>
<keyword evidence="4" id="KW-0808">Transferase</keyword>
<evidence type="ECO:0000259" key="2">
    <source>
        <dbReference type="Pfam" id="PF00534"/>
    </source>
</evidence>
<dbReference type="PANTHER" id="PTHR45947">
    <property type="entry name" value="SULFOQUINOVOSYL TRANSFERASE SQD2"/>
    <property type="match status" value="1"/>
</dbReference>
<dbReference type="EC" id="2.4.-.-" evidence="4"/>
<proteinExistence type="predicted"/>
<dbReference type="Pfam" id="PF00534">
    <property type="entry name" value="Glycos_transf_1"/>
    <property type="match status" value="1"/>
</dbReference>
<dbReference type="OrthoDB" id="4611853at2"/>
<dbReference type="Pfam" id="PF13439">
    <property type="entry name" value="Glyco_transf_4"/>
    <property type="match status" value="1"/>
</dbReference>
<keyword evidence="1" id="KW-1133">Transmembrane helix</keyword>
<name>A0A330M5W5_9GAMM</name>